<reference evidence="6 7" key="1">
    <citation type="submission" date="2019-03" db="EMBL/GenBank/DDBJ databases">
        <title>Draft Genome Sequences of Six Type Strains of the Genus Massilia.</title>
        <authorList>
            <person name="Miess H."/>
            <person name="Frediansyhah A."/>
            <person name="Gross H."/>
        </authorList>
    </citation>
    <scope>NUCLEOTIDE SEQUENCE [LARGE SCALE GENOMIC DNA]</scope>
    <source>
        <strain evidence="6 7">DSM 17505</strain>
    </source>
</reference>
<evidence type="ECO:0000256" key="2">
    <source>
        <dbReference type="ARBA" id="ARBA00023125"/>
    </source>
</evidence>
<evidence type="ECO:0000256" key="3">
    <source>
        <dbReference type="ARBA" id="ARBA00023163"/>
    </source>
</evidence>
<dbReference type="InterPro" id="IPR039536">
    <property type="entry name" value="TetR_C_Proteobacteria"/>
</dbReference>
<sequence length="219" mass="24225">MEKMEGTGTERTKMGRPALHTPAQLIDRLVSAAGAILDEQAADADFSMAQVAERAKVSKRTVYTVIASKEELIGHIVRRGAESVTAILEQPVPDPASVRDVLSRFLHQWETFACGPRAVAIYVMAIRERSRYPAIGAAYYRSRNEHGLQQLTAWLARMHAKRFLRIEDPAMTAEFALTMVASERQRMLALGMDAPQTPEQLAQRVAAVVRLVLPESSVA</sequence>
<accession>A0ABX5S647</accession>
<dbReference type="PANTHER" id="PTHR30055">
    <property type="entry name" value="HTH-TYPE TRANSCRIPTIONAL REGULATOR RUTR"/>
    <property type="match status" value="1"/>
</dbReference>
<dbReference type="SUPFAM" id="SSF48498">
    <property type="entry name" value="Tetracyclin repressor-like, C-terminal domain"/>
    <property type="match status" value="1"/>
</dbReference>
<keyword evidence="1" id="KW-0805">Transcription regulation</keyword>
<dbReference type="InterPro" id="IPR050109">
    <property type="entry name" value="HTH-type_TetR-like_transc_reg"/>
</dbReference>
<evidence type="ECO:0000313" key="6">
    <source>
        <dbReference type="EMBL" id="QBQ35083.1"/>
    </source>
</evidence>
<dbReference type="PANTHER" id="PTHR30055:SF234">
    <property type="entry name" value="HTH-TYPE TRANSCRIPTIONAL REGULATOR BETI"/>
    <property type="match status" value="1"/>
</dbReference>
<keyword evidence="2 4" id="KW-0238">DNA-binding</keyword>
<dbReference type="Gene3D" id="1.10.357.10">
    <property type="entry name" value="Tetracycline Repressor, domain 2"/>
    <property type="match status" value="1"/>
</dbReference>
<dbReference type="RefSeq" id="WP_134383260.1">
    <property type="nucleotide sequence ID" value="NZ_BMWW01000014.1"/>
</dbReference>
<gene>
    <name evidence="6" type="ORF">E1742_02015</name>
</gene>
<feature type="domain" description="HTH tetR-type" evidence="5">
    <location>
        <begin position="23"/>
        <end position="84"/>
    </location>
</feature>
<evidence type="ECO:0000256" key="4">
    <source>
        <dbReference type="PROSITE-ProRule" id="PRU00335"/>
    </source>
</evidence>
<dbReference type="PROSITE" id="PS50977">
    <property type="entry name" value="HTH_TETR_2"/>
    <property type="match status" value="1"/>
</dbReference>
<evidence type="ECO:0000259" key="5">
    <source>
        <dbReference type="PROSITE" id="PS50977"/>
    </source>
</evidence>
<dbReference type="EMBL" id="CP038026">
    <property type="protein sequence ID" value="QBQ35083.1"/>
    <property type="molecule type" value="Genomic_DNA"/>
</dbReference>
<keyword evidence="7" id="KW-1185">Reference proteome</keyword>
<evidence type="ECO:0000313" key="7">
    <source>
        <dbReference type="Proteomes" id="UP000294359"/>
    </source>
</evidence>
<name>A0ABX5S647_9BURK</name>
<dbReference type="SUPFAM" id="SSF46689">
    <property type="entry name" value="Homeodomain-like"/>
    <property type="match status" value="1"/>
</dbReference>
<keyword evidence="3" id="KW-0804">Transcription</keyword>
<dbReference type="Proteomes" id="UP000294359">
    <property type="component" value="Chromosome"/>
</dbReference>
<dbReference type="InterPro" id="IPR036271">
    <property type="entry name" value="Tet_transcr_reg_TetR-rel_C_sf"/>
</dbReference>
<protein>
    <submittedName>
        <fullName evidence="6">TetR/AcrR family transcriptional regulator</fullName>
    </submittedName>
</protein>
<evidence type="ECO:0000256" key="1">
    <source>
        <dbReference type="ARBA" id="ARBA00023015"/>
    </source>
</evidence>
<dbReference type="InterPro" id="IPR001647">
    <property type="entry name" value="HTH_TetR"/>
</dbReference>
<organism evidence="6 7">
    <name type="scientific">Pseudoduganella plicata</name>
    <dbReference type="NCBI Taxonomy" id="321984"/>
    <lineage>
        <taxon>Bacteria</taxon>
        <taxon>Pseudomonadati</taxon>
        <taxon>Pseudomonadota</taxon>
        <taxon>Betaproteobacteria</taxon>
        <taxon>Burkholderiales</taxon>
        <taxon>Oxalobacteraceae</taxon>
        <taxon>Telluria group</taxon>
        <taxon>Pseudoduganella</taxon>
    </lineage>
</organism>
<dbReference type="InterPro" id="IPR009057">
    <property type="entry name" value="Homeodomain-like_sf"/>
</dbReference>
<dbReference type="Pfam" id="PF14246">
    <property type="entry name" value="TetR_C_7"/>
    <property type="match status" value="1"/>
</dbReference>
<feature type="DNA-binding region" description="H-T-H motif" evidence="4">
    <location>
        <begin position="47"/>
        <end position="66"/>
    </location>
</feature>
<proteinExistence type="predicted"/>